<reference evidence="1 2" key="1">
    <citation type="submission" date="2024-03" db="EMBL/GenBank/DDBJ databases">
        <title>Human intestinal bacterial collection.</title>
        <authorList>
            <person name="Pauvert C."/>
            <person name="Hitch T.C.A."/>
            <person name="Clavel T."/>
        </authorList>
    </citation>
    <scope>NUCLEOTIDE SEQUENCE [LARGE SCALE GENOMIC DNA]</scope>
    <source>
        <strain evidence="1 2">CLA-AA-H175</strain>
    </source>
</reference>
<dbReference type="Proteomes" id="UP001457197">
    <property type="component" value="Unassembled WGS sequence"/>
</dbReference>
<proteinExistence type="predicted"/>
<dbReference type="RefSeq" id="WP_349151349.1">
    <property type="nucleotide sequence ID" value="NZ_JBBMEO010000001.1"/>
</dbReference>
<dbReference type="InterPro" id="IPR019546">
    <property type="entry name" value="TAT_signal_bac_arc"/>
</dbReference>
<keyword evidence="2" id="KW-1185">Reference proteome</keyword>
<dbReference type="NCBIfam" id="TIGR01409">
    <property type="entry name" value="TAT_signal_seq"/>
    <property type="match status" value="1"/>
</dbReference>
<dbReference type="PROSITE" id="PS51257">
    <property type="entry name" value="PROKAR_LIPOPROTEIN"/>
    <property type="match status" value="1"/>
</dbReference>
<sequence length="178" mass="19043">MKEMNRREFLTLSGAAVVALSLAGCGGPSAPPAPPAVPTGKEAKVLEAIKKYRAAAGVTEQITLDDGLKPAVELVAEVAKGDKKYEDVIGDLSEIMKLYPDLSAPIGVRMENDDEHMNVTPVCIYLEDVEKMALNLPSQVDDTAKEALKSARLIAIQLFEYGGAKYWVAVVSKGKVTP</sequence>
<dbReference type="PROSITE" id="PS51318">
    <property type="entry name" value="TAT"/>
    <property type="match status" value="1"/>
</dbReference>
<comment type="caution">
    <text evidence="1">The sequence shown here is derived from an EMBL/GenBank/DDBJ whole genome shotgun (WGS) entry which is preliminary data.</text>
</comment>
<evidence type="ECO:0000313" key="1">
    <source>
        <dbReference type="EMBL" id="MEQ2360554.1"/>
    </source>
</evidence>
<dbReference type="InterPro" id="IPR006311">
    <property type="entry name" value="TAT_signal"/>
</dbReference>
<dbReference type="EMBL" id="JBBMEO010000001">
    <property type="protein sequence ID" value="MEQ2360554.1"/>
    <property type="molecule type" value="Genomic_DNA"/>
</dbReference>
<gene>
    <name evidence="1" type="ORF">WMO44_00115</name>
</gene>
<protein>
    <submittedName>
        <fullName evidence="1">Twin-arginine translocation signal domain-containing protein</fullName>
    </submittedName>
</protein>
<accession>A0ABV1AUH8</accession>
<evidence type="ECO:0000313" key="2">
    <source>
        <dbReference type="Proteomes" id="UP001457197"/>
    </source>
</evidence>
<organism evidence="1 2">
    <name type="scientific">Faecalibacterium tardum</name>
    <dbReference type="NCBI Taxonomy" id="3133156"/>
    <lineage>
        <taxon>Bacteria</taxon>
        <taxon>Bacillati</taxon>
        <taxon>Bacillota</taxon>
        <taxon>Clostridia</taxon>
        <taxon>Eubacteriales</taxon>
        <taxon>Oscillospiraceae</taxon>
        <taxon>Faecalibacterium</taxon>
    </lineage>
</organism>
<name>A0ABV1AUH8_9FIRM</name>